<keyword evidence="3" id="KW-1185">Reference proteome</keyword>
<protein>
    <submittedName>
        <fullName evidence="2">Carboxymuconolactone decarboxylase family protein</fullName>
    </submittedName>
</protein>
<dbReference type="SUPFAM" id="SSF69118">
    <property type="entry name" value="AhpD-like"/>
    <property type="match status" value="2"/>
</dbReference>
<feature type="compositionally biased region" description="Polar residues" evidence="1">
    <location>
        <begin position="111"/>
        <end position="121"/>
    </location>
</feature>
<proteinExistence type="predicted"/>
<dbReference type="RefSeq" id="WP_306051889.1">
    <property type="nucleotide sequence ID" value="NZ_CP120997.1"/>
</dbReference>
<dbReference type="Proteomes" id="UP001239522">
    <property type="component" value="Chromosome"/>
</dbReference>
<dbReference type="Gene3D" id="1.20.1290.10">
    <property type="entry name" value="AhpD-like"/>
    <property type="match status" value="1"/>
</dbReference>
<reference evidence="2 3" key="1">
    <citation type="submission" date="2023-03" db="EMBL/GenBank/DDBJ databases">
        <title>Isolation and description of six Streptomyces strains from soil environments, able to metabolize different microbial glucans.</title>
        <authorList>
            <person name="Widen T."/>
            <person name="Larsbrink J."/>
        </authorList>
    </citation>
    <scope>NUCLEOTIDE SEQUENCE [LARGE SCALE GENOMIC DNA]</scope>
    <source>
        <strain evidence="2 3">Mut1</strain>
    </source>
</reference>
<gene>
    <name evidence="2" type="ORF">P8A18_04060</name>
</gene>
<organism evidence="2 3">
    <name type="scientific">Streptomyces castrisilvae</name>
    <dbReference type="NCBI Taxonomy" id="3033811"/>
    <lineage>
        <taxon>Bacteria</taxon>
        <taxon>Bacillati</taxon>
        <taxon>Actinomycetota</taxon>
        <taxon>Actinomycetes</taxon>
        <taxon>Kitasatosporales</taxon>
        <taxon>Streptomycetaceae</taxon>
        <taxon>Streptomyces</taxon>
    </lineage>
</organism>
<sequence length="351" mass="37306">MKDPRLLVQSPLRRLSLLQVRHIATVQFGEAAGDTARVYRELERDFGVLAPPIALHAPVPELLAASWMTLRETMLVDGLVPRASKEAVAAAVSRGNQCPFCTTMHSTMHNSLTARPTSSGRGTKAAPDGGAGTAPDQLTAWIGSAGRPPFAPELIPELAGTALCLQYLNRMVNVFLGAQPLPPHAPDRAVGPVLRVLTGLMRSSVRARARPGTSLSLLPEAPLPKDLGWAAADPRIAAALARSTAAVELTAAELVPEPVRELVAAELARWDGGDPGLGRAWLDAPLRELPPPDRPAGNLALLTALASYRVDDKVIAAFRQNGAGDREILAVTSWAALRAARRRGSQLLRDN</sequence>
<dbReference type="EMBL" id="CP120997">
    <property type="protein sequence ID" value="WLQ32675.1"/>
    <property type="molecule type" value="Genomic_DNA"/>
</dbReference>
<dbReference type="InterPro" id="IPR029032">
    <property type="entry name" value="AhpD-like"/>
</dbReference>
<accession>A0ABY9HDV1</accession>
<name>A0ABY9HDV1_9ACTN</name>
<evidence type="ECO:0000256" key="1">
    <source>
        <dbReference type="SAM" id="MobiDB-lite"/>
    </source>
</evidence>
<feature type="compositionally biased region" description="Low complexity" evidence="1">
    <location>
        <begin position="122"/>
        <end position="133"/>
    </location>
</feature>
<feature type="region of interest" description="Disordered" evidence="1">
    <location>
        <begin position="111"/>
        <end position="133"/>
    </location>
</feature>
<evidence type="ECO:0000313" key="3">
    <source>
        <dbReference type="Proteomes" id="UP001239522"/>
    </source>
</evidence>
<evidence type="ECO:0000313" key="2">
    <source>
        <dbReference type="EMBL" id="WLQ32675.1"/>
    </source>
</evidence>